<evidence type="ECO:0000313" key="1">
    <source>
        <dbReference type="EMBL" id="QHE59925.1"/>
    </source>
</evidence>
<dbReference type="RefSeq" id="WP_159361056.1">
    <property type="nucleotide sequence ID" value="NZ_CP047394.1"/>
</dbReference>
<name>A0A6I6UB43_9BACI</name>
<gene>
    <name evidence="1" type="ORF">FHE72_01945</name>
</gene>
<organism evidence="1 2">
    <name type="scientific">Rossellomorea vietnamensis</name>
    <dbReference type="NCBI Taxonomy" id="218284"/>
    <lineage>
        <taxon>Bacteria</taxon>
        <taxon>Bacillati</taxon>
        <taxon>Bacillota</taxon>
        <taxon>Bacilli</taxon>
        <taxon>Bacillales</taxon>
        <taxon>Bacillaceae</taxon>
        <taxon>Rossellomorea</taxon>
    </lineage>
</organism>
<protein>
    <submittedName>
        <fullName evidence="1">Uncharacterized protein</fullName>
    </submittedName>
</protein>
<accession>A0A6I6UB43</accession>
<evidence type="ECO:0000313" key="2">
    <source>
        <dbReference type="Proteomes" id="UP000465062"/>
    </source>
</evidence>
<dbReference type="Proteomes" id="UP000465062">
    <property type="component" value="Chromosome"/>
</dbReference>
<sequence>MKLKYFNDTGRDISIHPGTLASGTKCDINIIKPLEEREFFLPEDTYPWVKMWDYGKEQGLSILVSPIKD</sequence>
<dbReference type="EMBL" id="CP047394">
    <property type="protein sequence ID" value="QHE59925.1"/>
    <property type="molecule type" value="Genomic_DNA"/>
</dbReference>
<dbReference type="KEGG" id="bvq:FHE72_01945"/>
<proteinExistence type="predicted"/>
<reference evidence="1 2" key="1">
    <citation type="submission" date="2019-06" db="EMBL/GenBank/DDBJ databases">
        <title>An operon consisting of a P-type ATPase gene and a transcriptional regular gene given the different cadmium resistance in Bacillus vietamensis 151-6 and Bacillus marisflavi 151-25.</title>
        <authorList>
            <person name="Yu X."/>
        </authorList>
    </citation>
    <scope>NUCLEOTIDE SEQUENCE [LARGE SCALE GENOMIC DNA]</scope>
    <source>
        <strain evidence="1 2">151-6</strain>
    </source>
</reference>
<dbReference type="AlphaFoldDB" id="A0A6I6UB43"/>